<dbReference type="PROSITE" id="PS51189">
    <property type="entry name" value="FAT"/>
    <property type="match status" value="1"/>
</dbReference>
<dbReference type="InterPro" id="IPR003152">
    <property type="entry name" value="FATC_dom"/>
</dbReference>
<keyword evidence="3" id="KW-0677">Repeat</keyword>
<evidence type="ECO:0000256" key="6">
    <source>
        <dbReference type="ARBA" id="ARBA00022840"/>
    </source>
</evidence>
<dbReference type="InterPro" id="IPR026683">
    <property type="entry name" value="TOR_cat"/>
</dbReference>
<keyword evidence="6 9" id="KW-0067">ATP-binding</keyword>
<dbReference type="GO" id="GO:0031932">
    <property type="term" value="C:TORC2 complex"/>
    <property type="evidence" value="ECO:0007669"/>
    <property type="project" value="TreeGrafter"/>
</dbReference>
<comment type="similarity">
    <text evidence="1 9">Belongs to the PI3/PI4-kinase family.</text>
</comment>
<dbReference type="InterPro" id="IPR016024">
    <property type="entry name" value="ARM-type_fold"/>
</dbReference>
<feature type="domain" description="FAT" evidence="11">
    <location>
        <begin position="1301"/>
        <end position="1866"/>
    </location>
</feature>
<gene>
    <name evidence="13" type="ORF">J8273_4248</name>
</gene>
<dbReference type="Gene3D" id="1.10.1070.11">
    <property type="entry name" value="Phosphatidylinositol 3-/4-kinase, catalytic domain"/>
    <property type="match status" value="1"/>
</dbReference>
<comment type="catalytic activity">
    <reaction evidence="8">
        <text>L-seryl-[protein] + ATP = O-phospho-L-seryl-[protein] + ADP + H(+)</text>
        <dbReference type="Rhea" id="RHEA:17989"/>
        <dbReference type="Rhea" id="RHEA-COMP:9863"/>
        <dbReference type="Rhea" id="RHEA-COMP:11604"/>
        <dbReference type="ChEBI" id="CHEBI:15378"/>
        <dbReference type="ChEBI" id="CHEBI:29999"/>
        <dbReference type="ChEBI" id="CHEBI:30616"/>
        <dbReference type="ChEBI" id="CHEBI:83421"/>
        <dbReference type="ChEBI" id="CHEBI:456216"/>
        <dbReference type="EC" id="2.7.11.1"/>
    </reaction>
</comment>
<reference evidence="13" key="1">
    <citation type="submission" date="2021-05" db="EMBL/GenBank/DDBJ databases">
        <title>A free-living protist that lacks canonical eukaryotic 1 DNA replication and segregation systems.</title>
        <authorList>
            <person name="Salas-Leiva D.E."/>
            <person name="Tromer E.C."/>
            <person name="Curtis B.A."/>
            <person name="Jerlstrom-Hultqvist J."/>
            <person name="Kolisko M."/>
            <person name="Yi Z."/>
            <person name="Salas-Leiva J.S."/>
            <person name="Gallot-Lavallee L."/>
            <person name="Kops G.J.P.L."/>
            <person name="Archibald J.M."/>
            <person name="Simpson A.G.B."/>
            <person name="Roger A.J."/>
        </authorList>
    </citation>
    <scope>NUCLEOTIDE SEQUENCE</scope>
    <source>
        <strain evidence="13">BICM</strain>
    </source>
</reference>
<dbReference type="InterPro" id="IPR000403">
    <property type="entry name" value="PI3/4_kinase_cat_dom"/>
</dbReference>
<dbReference type="InterPro" id="IPR009076">
    <property type="entry name" value="FRB_dom"/>
</dbReference>
<dbReference type="Pfam" id="PF02259">
    <property type="entry name" value="FAT"/>
    <property type="match status" value="1"/>
</dbReference>
<dbReference type="Pfam" id="PF02260">
    <property type="entry name" value="FATC"/>
    <property type="match status" value="1"/>
</dbReference>
<dbReference type="GO" id="GO:0044877">
    <property type="term" value="F:protein-containing complex binding"/>
    <property type="evidence" value="ECO:0007669"/>
    <property type="project" value="InterPro"/>
</dbReference>
<evidence type="ECO:0000256" key="1">
    <source>
        <dbReference type="ARBA" id="ARBA00011031"/>
    </source>
</evidence>
<evidence type="ECO:0000259" key="10">
    <source>
        <dbReference type="PROSITE" id="PS50290"/>
    </source>
</evidence>
<organism evidence="13 14">
    <name type="scientific">Carpediemonas membranifera</name>
    <dbReference type="NCBI Taxonomy" id="201153"/>
    <lineage>
        <taxon>Eukaryota</taxon>
        <taxon>Metamonada</taxon>
        <taxon>Carpediemonas-like organisms</taxon>
        <taxon>Carpediemonas</taxon>
    </lineage>
</organism>
<dbReference type="SUPFAM" id="SSF48371">
    <property type="entry name" value="ARM repeat"/>
    <property type="match status" value="2"/>
</dbReference>
<dbReference type="Pfam" id="PF13513">
    <property type="entry name" value="HEAT_EZ"/>
    <property type="match status" value="1"/>
</dbReference>
<dbReference type="PANTHER" id="PTHR11139">
    <property type="entry name" value="ATAXIA TELANGIECTASIA MUTATED ATM -RELATED"/>
    <property type="match status" value="1"/>
</dbReference>
<evidence type="ECO:0000313" key="14">
    <source>
        <dbReference type="Proteomes" id="UP000717585"/>
    </source>
</evidence>
<dbReference type="EMBL" id="JAHDYR010000016">
    <property type="protein sequence ID" value="KAG9394146.1"/>
    <property type="molecule type" value="Genomic_DNA"/>
</dbReference>
<dbReference type="FunFam" id="1.10.1070.11:FF:000029">
    <property type="entry name" value="Serine/threonine-protein kinase TOR"/>
    <property type="match status" value="1"/>
</dbReference>
<evidence type="ECO:0000256" key="9">
    <source>
        <dbReference type="RuleBase" id="RU364109"/>
    </source>
</evidence>
<dbReference type="Pfam" id="PF00454">
    <property type="entry name" value="PI3_PI4_kinase"/>
    <property type="match status" value="1"/>
</dbReference>
<evidence type="ECO:0000259" key="12">
    <source>
        <dbReference type="PROSITE" id="PS51190"/>
    </source>
</evidence>
<dbReference type="GO" id="GO:0005524">
    <property type="term" value="F:ATP binding"/>
    <property type="evidence" value="ECO:0007669"/>
    <property type="project" value="UniProtKB-KW"/>
</dbReference>
<evidence type="ECO:0000256" key="4">
    <source>
        <dbReference type="ARBA" id="ARBA00022741"/>
    </source>
</evidence>
<keyword evidence="14" id="KW-1185">Reference proteome</keyword>
<dbReference type="InterPro" id="IPR036940">
    <property type="entry name" value="PI3/4_kinase_cat_sf"/>
</dbReference>
<dbReference type="InterPro" id="IPR024585">
    <property type="entry name" value="mTOR_dom"/>
</dbReference>
<dbReference type="Gene3D" id="1.20.120.150">
    <property type="entry name" value="FKBP12-rapamycin binding domain"/>
    <property type="match status" value="1"/>
</dbReference>
<evidence type="ECO:0000313" key="13">
    <source>
        <dbReference type="EMBL" id="KAG9394146.1"/>
    </source>
</evidence>
<sequence length="2467" mass="273043">MSVEQLKEGLRGRVEKQRRAQAVKIRTYAEAQLKNNMLPESRSRFLAEIESVLSSLFEENDPCANLGALALAEELIHLAIRDANFPIPSIALIVVSQLPTSNEAILHRVCHCVALLSKVDTVTQTEFFDSQTKRALEWLKIDMSNKDDVSRQKRYCAVVLLSTIAAKIPGTFTAHAPDFINLIWGSVYDTRKLSSYSHSQSAVAVACLQKSIATATELQKTAQTWAVFGQCRKALRSDSITPEVITNFLTILGSLLDNAGSLIESPFADIADLVLQHRQHKSASVRTGVCSLFAKIARLNPAAFTDQYLDTIANHLLTVLRGNEVKERPSALAALAAIAEVTGPTAMEPFMGGIIQAIKDVLVTRSKDKDKERRNLTATIDAVAKLAGVTPDTMKPHIDEILDLLFSRGLCDTLIGALKVVAQHIPSIQGSVRAKLLNHVSFVLTGYQFAHLPASKRALTKTRTIPAYIHDGSSITDPATVELAIRTLANFDLGPEPLTDFVADCVVNYLDHSIANIRLAAAVTAARVLVPPGRTAAAHGKDAVVVGDVLYKLLVTAFSDEVVGVRRAVLAEMDSRYDRFLAEAEALQSLFCLANDEDIQVREASLTIIGRLAEFNPAYVVPATRNHVIELLNALDLSHEPRQREDTARLLGHLTVACPTLVRPYVVPIMHGLLAKIHDPSPPTATAALVALGNLAKVGARDLQPFIPELVPHVLDLLTDQSSTTKRVSAFRTLGQLAQSTGYAIEAYKKHPQLMPTILAAIREENSVSIRAEVTKVLGIFGALDPFALKVIDASDTLDTKGGPPTIFPTEHGETGLDATAQSPITEVYYSSVALKALLRVARDPSLRHCHPHAFRSVAYIQSLLGSKCVAFLGDVVPAIVAAVRDPQATTFQRKTNCFQLAMIVTLAQTAIQPYSDAIVEVVQEYWSDCGDVQVALIVLLQVLSIELGDAFMPYLPKVLPKFIRLFERCCHNPDDVPKEAALQCLAALEGLGPTLDPFSAQFITQITRLFDVSSDAEPSHDLAAAIPAEIRLAALETLSRLTKSVNFTAHVCRVIPPLRRAIQYGEASTVDTAVNALCAVVYQLDRQFYAFYIPQMHKVMAARKVKHAVYQSLVNQILDPQGKSLDPSTLDPIHTDAHTFGPPKIEWVRRMALSMSHEETHMYSFGTADAASTFDPDASATVDESVLKSAWDTSQASTRDDWISWMRRLTHIFIQSSPSPSIRSCASVPHISGTISPDLMNAAFVSVWTALRDGAEAEFASQLTKVLQSQSLPIEVLQILLRLAEYLEHLDHSLPIDYRVLGHLASNSHAFAKALRYQEQEFVKAPSACVEDLISTNSQLQLPEAATGILIYSQQRFSGNIRMQESWFEKLERWDEALDRYNARLDADPYHGDAMWGKLRCMSALGAWSDIHSIADELWDKNDRSFHSKVSPFGARAALHLKDWKALARYAPEIPKDEVDAWLFSAIDAVHSNRFAEARAAIGAGRTLVDSKLAALVSESYDRGYSTIVLAQQLVELEEVIRYKLEPDVRPEIEALWQTRLQGMQQKPEVWLDTLAIRSLVIEPRQDYRSYVKLAALCRSAGRAELSLQTVMSLFQTPSEVETLRAAVHVDRFDQTALEFITASLPQPDAVNYSIAYALAKHYFGVGEVGPAMRLLVSMCDGNVAAVDPGLAAHVVCRIGMNLPASPDKEFIAQRLVGDDETHGSPVLVAQQKCYHDATKYDPAWQTAWSLWSESCNQFVQQLDTNRMGAEAPEPLDPVVQTHLIHALRGFFKTIALGQGQSLPPTLRILTLWFSYGQHSHVEEVLLKGFASVPLETWLGVIPQIIARLHTASVPVRNLVHQLLGTLGHRHPQALVYPLAVASKGHSSNRQADALSILDRMRRHSATLVDQALMVSRELIRVAILWPELWRAGLEEASRQYFNEKNTEACLETLARLHSTLERGAQTMSEVSFISGHGGQLLSAFELCKKFSMPGEGDVSLITTAWDTYFAVFRAIAKHLNTITSLELKRVSPNLLAATNLELAVPGGYHADRDPIRIVSFKPQLQVIMSKQRPRKLSMVGSDGNTFLYLLKGHEDTRQDERMMQFFGLVNQLLAADRATCRNDLYIQRYAVIPLSPNSGLLGWLPHGDTLHHLLREYRERHNIFTNLELRQMYHVAPAYDHLALLQKVEAFEYALDNTDGRDLAKAMWAKAPSSEQWLAHRTRYTRSLAVMSMVGYLLGLGDRHPSNLMLDRKTGKIIHIDFGDSFEVAVHRLKYPEKIPFRLTRMLVLAMEASGVEGSFRLTCEATMRVLRSNRTPLMALLEAFVYDPLLSWNLVNICQANNYQVISADESASMFGKAPNKQNDIPELPPPHIQAQGIAESVEKEEANAVDREGRKRLNIVMHEPDSKPRSAAPGIENDDIPAELNEKAVAVIRRVQDKLTGFDFRNVAGDKALDIGEQVQRLIRIATNHENLCQAYVGWCACQ</sequence>
<accession>A0A8J6BY53</accession>
<evidence type="ECO:0000256" key="2">
    <source>
        <dbReference type="ARBA" id="ARBA00022679"/>
    </source>
</evidence>
<dbReference type="SMART" id="SM01345">
    <property type="entry name" value="Rapamycin_bind"/>
    <property type="match status" value="1"/>
</dbReference>
<dbReference type="SMART" id="SM01346">
    <property type="entry name" value="DUF3385"/>
    <property type="match status" value="1"/>
</dbReference>
<evidence type="ECO:0000256" key="3">
    <source>
        <dbReference type="ARBA" id="ARBA00022737"/>
    </source>
</evidence>
<dbReference type="Gene3D" id="1.25.10.10">
    <property type="entry name" value="Leucine-rich Repeat Variant"/>
    <property type="match status" value="5"/>
</dbReference>
<dbReference type="InterPro" id="IPR014009">
    <property type="entry name" value="PIK_FAT"/>
</dbReference>
<dbReference type="InterPro" id="IPR057564">
    <property type="entry name" value="HEAT_ATR"/>
</dbReference>
<feature type="domain" description="FATC" evidence="12">
    <location>
        <begin position="2435"/>
        <end position="2467"/>
    </location>
</feature>
<dbReference type="GO" id="GO:0016242">
    <property type="term" value="P:negative regulation of macroautophagy"/>
    <property type="evidence" value="ECO:0007669"/>
    <property type="project" value="TreeGrafter"/>
</dbReference>
<dbReference type="GO" id="GO:0005634">
    <property type="term" value="C:nucleus"/>
    <property type="evidence" value="ECO:0007669"/>
    <property type="project" value="TreeGrafter"/>
</dbReference>
<proteinExistence type="inferred from homology"/>
<dbReference type="InterPro" id="IPR011989">
    <property type="entry name" value="ARM-like"/>
</dbReference>
<dbReference type="InterPro" id="IPR050517">
    <property type="entry name" value="DDR_Repair_Kinase"/>
</dbReference>
<dbReference type="PROSITE" id="PS50290">
    <property type="entry name" value="PI3_4_KINASE_3"/>
    <property type="match status" value="1"/>
</dbReference>
<name>A0A8J6BY53_9EUKA</name>
<dbReference type="GO" id="GO:0031931">
    <property type="term" value="C:TORC1 complex"/>
    <property type="evidence" value="ECO:0007669"/>
    <property type="project" value="TreeGrafter"/>
</dbReference>
<evidence type="ECO:0000259" key="11">
    <source>
        <dbReference type="PROSITE" id="PS51189"/>
    </source>
</evidence>
<evidence type="ECO:0000256" key="5">
    <source>
        <dbReference type="ARBA" id="ARBA00022777"/>
    </source>
</evidence>
<dbReference type="InterPro" id="IPR011009">
    <property type="entry name" value="Kinase-like_dom_sf"/>
</dbReference>
<protein>
    <recommendedName>
        <fullName evidence="9">Serine/threonine-protein kinase TOR</fullName>
        <ecNumber evidence="9">2.7.11.1</ecNumber>
    </recommendedName>
</protein>
<dbReference type="SMART" id="SM01343">
    <property type="entry name" value="FATC"/>
    <property type="match status" value="1"/>
</dbReference>
<dbReference type="PANTHER" id="PTHR11139:SF9">
    <property type="entry name" value="SERINE_THREONINE-PROTEIN KINASE MTOR"/>
    <property type="match status" value="1"/>
</dbReference>
<keyword evidence="5 9" id="KW-0418">Kinase</keyword>
<dbReference type="GO" id="GO:0031929">
    <property type="term" value="P:TOR signaling"/>
    <property type="evidence" value="ECO:0007669"/>
    <property type="project" value="TreeGrafter"/>
</dbReference>
<dbReference type="PROSITE" id="PS00916">
    <property type="entry name" value="PI3_4_KINASE_2"/>
    <property type="match status" value="1"/>
</dbReference>
<dbReference type="InterPro" id="IPR036738">
    <property type="entry name" value="FRB_sf"/>
</dbReference>
<comment type="caution">
    <text evidence="13">The sequence shown here is derived from an EMBL/GenBank/DDBJ whole genome shotgun (WGS) entry which is preliminary data.</text>
</comment>
<dbReference type="SUPFAM" id="SSF56112">
    <property type="entry name" value="Protein kinase-like (PK-like)"/>
    <property type="match status" value="1"/>
</dbReference>
<feature type="domain" description="PI3K/PI4K catalytic" evidence="10">
    <location>
        <begin position="2042"/>
        <end position="2367"/>
    </location>
</feature>
<comment type="catalytic activity">
    <reaction evidence="7 9">
        <text>L-threonyl-[protein] + ATP = O-phospho-L-threonyl-[protein] + ADP + H(+)</text>
        <dbReference type="Rhea" id="RHEA:46608"/>
        <dbReference type="Rhea" id="RHEA-COMP:11060"/>
        <dbReference type="Rhea" id="RHEA-COMP:11605"/>
        <dbReference type="ChEBI" id="CHEBI:15378"/>
        <dbReference type="ChEBI" id="CHEBI:30013"/>
        <dbReference type="ChEBI" id="CHEBI:30616"/>
        <dbReference type="ChEBI" id="CHEBI:61977"/>
        <dbReference type="ChEBI" id="CHEBI:456216"/>
        <dbReference type="EC" id="2.7.11.1"/>
    </reaction>
</comment>
<dbReference type="SMART" id="SM00146">
    <property type="entry name" value="PI3Kc"/>
    <property type="match status" value="1"/>
</dbReference>
<dbReference type="SUPFAM" id="SSF47212">
    <property type="entry name" value="FKBP12-rapamycin-binding domain of FKBP-rapamycin-associated protein (FRAP)"/>
    <property type="match status" value="1"/>
</dbReference>
<dbReference type="Pfam" id="PF08771">
    <property type="entry name" value="FRB_dom"/>
    <property type="match status" value="1"/>
</dbReference>
<dbReference type="PROSITE" id="PS51190">
    <property type="entry name" value="FATC"/>
    <property type="match status" value="1"/>
</dbReference>
<dbReference type="Proteomes" id="UP000717585">
    <property type="component" value="Unassembled WGS sequence"/>
</dbReference>
<dbReference type="CDD" id="cd05169">
    <property type="entry name" value="PIKKc_TOR"/>
    <property type="match status" value="1"/>
</dbReference>
<dbReference type="InterPro" id="IPR018936">
    <property type="entry name" value="PI3/4_kinase_CS"/>
</dbReference>
<dbReference type="Pfam" id="PF23593">
    <property type="entry name" value="HEAT_ATR"/>
    <property type="match status" value="1"/>
</dbReference>
<dbReference type="OrthoDB" id="381190at2759"/>
<evidence type="ECO:0000256" key="8">
    <source>
        <dbReference type="ARBA" id="ARBA00048679"/>
    </source>
</evidence>
<dbReference type="InterPro" id="IPR003151">
    <property type="entry name" value="PIK-rel_kinase_FAT"/>
</dbReference>
<dbReference type="FunFam" id="3.30.1010.10:FF:000006">
    <property type="entry name" value="Serine/threonine-protein kinase TOR"/>
    <property type="match status" value="1"/>
</dbReference>
<dbReference type="Pfam" id="PF11865">
    <property type="entry name" value="mTOR_dom"/>
    <property type="match status" value="1"/>
</dbReference>
<dbReference type="GO" id="GO:0005737">
    <property type="term" value="C:cytoplasm"/>
    <property type="evidence" value="ECO:0007669"/>
    <property type="project" value="TreeGrafter"/>
</dbReference>
<keyword evidence="4 9" id="KW-0547">Nucleotide-binding</keyword>
<keyword evidence="2 9" id="KW-0808">Transferase</keyword>
<dbReference type="Gene3D" id="3.30.1010.10">
    <property type="entry name" value="Phosphatidylinositol 3-kinase Catalytic Subunit, Chain A, domain 4"/>
    <property type="match status" value="1"/>
</dbReference>
<dbReference type="GO" id="GO:0004674">
    <property type="term" value="F:protein serine/threonine kinase activity"/>
    <property type="evidence" value="ECO:0007669"/>
    <property type="project" value="UniProtKB-KW"/>
</dbReference>
<evidence type="ECO:0000256" key="7">
    <source>
        <dbReference type="ARBA" id="ARBA00047899"/>
    </source>
</evidence>
<keyword evidence="9" id="KW-0723">Serine/threonine-protein kinase</keyword>
<dbReference type="EC" id="2.7.11.1" evidence="9"/>